<dbReference type="SUPFAM" id="SSF48445">
    <property type="entry name" value="14-3-3 protein"/>
    <property type="match status" value="1"/>
</dbReference>
<dbReference type="STRING" id="67003.A0A1X0P3Q3"/>
<evidence type="ECO:0000256" key="2">
    <source>
        <dbReference type="PIRSR" id="PIRSR000868-1"/>
    </source>
</evidence>
<feature type="site" description="Interaction with phosphoserine on interacting protein" evidence="2">
    <location>
        <position position="157"/>
    </location>
</feature>
<comment type="caution">
    <text evidence="4">The sequence shown here is derived from an EMBL/GenBank/DDBJ whole genome shotgun (WGS) entry which is preliminary data.</text>
</comment>
<evidence type="ECO:0000259" key="3">
    <source>
        <dbReference type="SMART" id="SM00101"/>
    </source>
</evidence>
<dbReference type="PIRSF" id="PIRSF000868">
    <property type="entry name" value="14-3-3"/>
    <property type="match status" value="1"/>
</dbReference>
<comment type="similarity">
    <text evidence="1">Belongs to the 14-3-3 family.</text>
</comment>
<dbReference type="Proteomes" id="UP000192257">
    <property type="component" value="Unassembled WGS sequence"/>
</dbReference>
<keyword evidence="5" id="KW-1185">Reference proteome</keyword>
<dbReference type="SMART" id="SM00101">
    <property type="entry name" value="14_3_3"/>
    <property type="match status" value="1"/>
</dbReference>
<sequence length="263" mass="30145">MAETIKWHNAAIQDELVPKKSPSEFKLPDSVKELVFMAKLTEEAERYDEMVLCMRKLVKLNSELDTEERNLLSMAYKNVIGSRRNAWRIITSIESRESAKEKSDNLALIATLRREFESELAAICDDLLALLDTYLIPAAQGGETKVFYLKMKGDYHRYYAEIAQHEAGQRQAALDAYAKATEVANSSLAPTHPIRLGLALNFSVFYYEIMKEHEKGFQLARQAYDEAVTELETLDDEAYRESNLIVRLLRDNLNLWTDEQPAN</sequence>
<dbReference type="Gene3D" id="1.20.190.20">
    <property type="entry name" value="14-3-3 domain"/>
    <property type="match status" value="1"/>
</dbReference>
<evidence type="ECO:0000313" key="5">
    <source>
        <dbReference type="Proteomes" id="UP000192257"/>
    </source>
</evidence>
<dbReference type="FunFam" id="1.20.190.20:FF:000001">
    <property type="entry name" value="14-3-3 gamma 1"/>
    <property type="match status" value="1"/>
</dbReference>
<dbReference type="RefSeq" id="XP_028885547.1">
    <property type="nucleotide sequence ID" value="XM_029023523.1"/>
</dbReference>
<dbReference type="InterPro" id="IPR023410">
    <property type="entry name" value="14-3-3_domain"/>
</dbReference>
<feature type="site" description="Interaction with phosphoserine on interacting protein" evidence="2">
    <location>
        <position position="84"/>
    </location>
</feature>
<accession>A0A1X0P3Q3</accession>
<dbReference type="EMBL" id="NBCO01000006">
    <property type="protein sequence ID" value="ORC91481.1"/>
    <property type="molecule type" value="Genomic_DNA"/>
</dbReference>
<protein>
    <submittedName>
        <fullName evidence="4">14-3-3 protein</fullName>
    </submittedName>
</protein>
<gene>
    <name evidence="4" type="ORF">TM35_000064860</name>
</gene>
<evidence type="ECO:0000256" key="1">
    <source>
        <dbReference type="ARBA" id="ARBA00006141"/>
    </source>
</evidence>
<name>A0A1X0P3Q3_9TRYP</name>
<evidence type="ECO:0000313" key="4">
    <source>
        <dbReference type="EMBL" id="ORC91481.1"/>
    </source>
</evidence>
<dbReference type="InterPro" id="IPR000308">
    <property type="entry name" value="14-3-3"/>
</dbReference>
<dbReference type="CDD" id="cd08774">
    <property type="entry name" value="14-3-3"/>
    <property type="match status" value="1"/>
</dbReference>
<dbReference type="AlphaFoldDB" id="A0A1X0P3Q3"/>
<dbReference type="PRINTS" id="PR00305">
    <property type="entry name" value="1433ZETA"/>
</dbReference>
<dbReference type="VEuPathDB" id="TriTrypDB:TM35_000064860"/>
<proteinExistence type="inferred from homology"/>
<dbReference type="PANTHER" id="PTHR18860">
    <property type="entry name" value="14-3-3 PROTEIN"/>
    <property type="match status" value="1"/>
</dbReference>
<dbReference type="OrthoDB" id="10260625at2759"/>
<dbReference type="Pfam" id="PF00244">
    <property type="entry name" value="14-3-3"/>
    <property type="match status" value="1"/>
</dbReference>
<organism evidence="4 5">
    <name type="scientific">Trypanosoma theileri</name>
    <dbReference type="NCBI Taxonomy" id="67003"/>
    <lineage>
        <taxon>Eukaryota</taxon>
        <taxon>Discoba</taxon>
        <taxon>Euglenozoa</taxon>
        <taxon>Kinetoplastea</taxon>
        <taxon>Metakinetoplastina</taxon>
        <taxon>Trypanosomatida</taxon>
        <taxon>Trypanosomatidae</taxon>
        <taxon>Trypanosoma</taxon>
    </lineage>
</organism>
<dbReference type="GeneID" id="39983303"/>
<dbReference type="InterPro" id="IPR036815">
    <property type="entry name" value="14-3-3_dom_sf"/>
</dbReference>
<reference evidence="4 5" key="1">
    <citation type="submission" date="2017-03" db="EMBL/GenBank/DDBJ databases">
        <title>An alternative strategy for trypanosome survival in the mammalian bloodstream revealed through genome and transcriptome analysis of the ubiquitous bovine parasite Trypanosoma (Megatrypanum) theileri.</title>
        <authorList>
            <person name="Kelly S."/>
            <person name="Ivens A."/>
            <person name="Mott A."/>
            <person name="O'Neill E."/>
            <person name="Emms D."/>
            <person name="Macleod O."/>
            <person name="Voorheis P."/>
            <person name="Matthews J."/>
            <person name="Matthews K."/>
            <person name="Carrington M."/>
        </authorList>
    </citation>
    <scope>NUCLEOTIDE SEQUENCE [LARGE SCALE GENOMIC DNA]</scope>
    <source>
        <strain evidence="4">Edinburgh</strain>
    </source>
</reference>
<feature type="domain" description="14-3-3" evidence="3">
    <location>
        <begin position="32"/>
        <end position="263"/>
    </location>
</feature>